<dbReference type="InterPro" id="IPR036864">
    <property type="entry name" value="Zn2-C6_fun-type_DNA-bd_sf"/>
</dbReference>
<proteinExistence type="predicted"/>
<dbReference type="Pfam" id="PF04082">
    <property type="entry name" value="Fungal_trans"/>
    <property type="match status" value="1"/>
</dbReference>
<dbReference type="Pfam" id="PF00172">
    <property type="entry name" value="Zn_clus"/>
    <property type="match status" value="1"/>
</dbReference>
<evidence type="ECO:0000256" key="2">
    <source>
        <dbReference type="ARBA" id="ARBA00023242"/>
    </source>
</evidence>
<dbReference type="Gene3D" id="4.10.240.10">
    <property type="entry name" value="Zn(2)-C6 fungal-type DNA-binding domain"/>
    <property type="match status" value="1"/>
</dbReference>
<organism evidence="5 6">
    <name type="scientific">Podospora didyma</name>
    <dbReference type="NCBI Taxonomy" id="330526"/>
    <lineage>
        <taxon>Eukaryota</taxon>
        <taxon>Fungi</taxon>
        <taxon>Dikarya</taxon>
        <taxon>Ascomycota</taxon>
        <taxon>Pezizomycotina</taxon>
        <taxon>Sordariomycetes</taxon>
        <taxon>Sordariomycetidae</taxon>
        <taxon>Sordariales</taxon>
        <taxon>Podosporaceae</taxon>
        <taxon>Podospora</taxon>
    </lineage>
</organism>
<dbReference type="CDD" id="cd12148">
    <property type="entry name" value="fungal_TF_MHR"/>
    <property type="match status" value="1"/>
</dbReference>
<dbReference type="InterPro" id="IPR050987">
    <property type="entry name" value="AtrR-like"/>
</dbReference>
<comment type="caution">
    <text evidence="5">The sequence shown here is derived from an EMBL/GenBank/DDBJ whole genome shotgun (WGS) entry which is preliminary data.</text>
</comment>
<sequence length="696" mass="77688">MSCGPPPSPTHDRSQLQMSDSSRSRPRRKLRVSTACDHCHQRRIRCRESGTDPNRCETCADFDLPCTYRRPIKRGKGQQQKLRDATDVSPHHQTLLQPHPGVGRVVASGGASSSSIVGAHQAASDAGTCCLSSSIPARRSSDELGSGRPAQLPLDQPLSQAWKAFAMASAPLVCRLLDVYHETVYPIFPFFDRLHTQQRLASLEHTHSPGFFCSVMAACALVSARVRDGAVISSKRNQTQMADLLAIHAETFCAAAQETLPSDLLQPCGKTRDDFEFLRACGLLAIASIQEGKIDAMQKYIGNYFAMVAIQNGHDEQSWPRDLTRVEREERRRLYWSIYTLDVYSSIVWDGCIHFQEGHAKVLYPEGDYIFNADPNSSSRDDQTDPPPPPWIIGWNFTTDLYRYLEHFVAKLRTQESVYDLLKDDTQTQSNRGGFKSEKILTKVMTEYEQLPYRFKHPVREATGDPDTDIYGFQSANIQATMALLRMMLYTLEGESQDIYKKCEVAQQVLSTFREVPLPFWRAISTPLIYHIASIGALLWSAMQGPLSDSSYQHVRTLLLEMADLLQNMEAFLISRNAGQGQQRLRDMVVKFDEWFKRRLETHNGDHVVPPIARSGSGGGGGVVFPVDEHSEEGSQGVSVAGGNGQGGGGMDDLSPQFQLPDELLQEWTWPADISQAYLPGGVYNYHPAYTTGPYG</sequence>
<evidence type="ECO:0000313" key="6">
    <source>
        <dbReference type="Proteomes" id="UP001285441"/>
    </source>
</evidence>
<dbReference type="InterPro" id="IPR001138">
    <property type="entry name" value="Zn2Cys6_DnaBD"/>
</dbReference>
<dbReference type="PANTHER" id="PTHR46910:SF18">
    <property type="entry name" value="ZN(II)2CYS6 TRANSCRIPTION FACTOR (EUROFUNG)"/>
    <property type="match status" value="1"/>
</dbReference>
<feature type="region of interest" description="Disordered" evidence="3">
    <location>
        <begin position="1"/>
        <end position="30"/>
    </location>
</feature>
<evidence type="ECO:0000313" key="5">
    <source>
        <dbReference type="EMBL" id="KAK3372581.1"/>
    </source>
</evidence>
<keyword evidence="2" id="KW-0539">Nucleus</keyword>
<feature type="compositionally biased region" description="Low complexity" evidence="3">
    <location>
        <begin position="101"/>
        <end position="110"/>
    </location>
</feature>
<reference evidence="5" key="1">
    <citation type="journal article" date="2023" name="Mol. Phylogenet. Evol.">
        <title>Genome-scale phylogeny and comparative genomics of the fungal order Sordariales.</title>
        <authorList>
            <person name="Hensen N."/>
            <person name="Bonometti L."/>
            <person name="Westerberg I."/>
            <person name="Brannstrom I.O."/>
            <person name="Guillou S."/>
            <person name="Cros-Aarteil S."/>
            <person name="Calhoun S."/>
            <person name="Haridas S."/>
            <person name="Kuo A."/>
            <person name="Mondo S."/>
            <person name="Pangilinan J."/>
            <person name="Riley R."/>
            <person name="LaButti K."/>
            <person name="Andreopoulos B."/>
            <person name="Lipzen A."/>
            <person name="Chen C."/>
            <person name="Yan M."/>
            <person name="Daum C."/>
            <person name="Ng V."/>
            <person name="Clum A."/>
            <person name="Steindorff A."/>
            <person name="Ohm R.A."/>
            <person name="Martin F."/>
            <person name="Silar P."/>
            <person name="Natvig D.O."/>
            <person name="Lalanne C."/>
            <person name="Gautier V."/>
            <person name="Ament-Velasquez S.L."/>
            <person name="Kruys A."/>
            <person name="Hutchinson M.I."/>
            <person name="Powell A.J."/>
            <person name="Barry K."/>
            <person name="Miller A.N."/>
            <person name="Grigoriev I.V."/>
            <person name="Debuchy R."/>
            <person name="Gladieux P."/>
            <person name="Hiltunen Thoren M."/>
            <person name="Johannesson H."/>
        </authorList>
    </citation>
    <scope>NUCLEOTIDE SEQUENCE</scope>
    <source>
        <strain evidence="5">CBS 232.78</strain>
    </source>
</reference>
<evidence type="ECO:0000256" key="3">
    <source>
        <dbReference type="SAM" id="MobiDB-lite"/>
    </source>
</evidence>
<dbReference type="PANTHER" id="PTHR46910">
    <property type="entry name" value="TRANSCRIPTION FACTOR PDR1"/>
    <property type="match status" value="1"/>
</dbReference>
<feature type="domain" description="Zn(2)-C6 fungal-type" evidence="4">
    <location>
        <begin position="35"/>
        <end position="68"/>
    </location>
</feature>
<gene>
    <name evidence="5" type="ORF">B0H63DRAFT_485280</name>
</gene>
<dbReference type="GO" id="GO:0003677">
    <property type="term" value="F:DNA binding"/>
    <property type="evidence" value="ECO:0007669"/>
    <property type="project" value="InterPro"/>
</dbReference>
<reference evidence="5" key="2">
    <citation type="submission" date="2023-06" db="EMBL/GenBank/DDBJ databases">
        <authorList>
            <consortium name="Lawrence Berkeley National Laboratory"/>
            <person name="Haridas S."/>
            <person name="Hensen N."/>
            <person name="Bonometti L."/>
            <person name="Westerberg I."/>
            <person name="Brannstrom I.O."/>
            <person name="Guillou S."/>
            <person name="Cros-Aarteil S."/>
            <person name="Calhoun S."/>
            <person name="Kuo A."/>
            <person name="Mondo S."/>
            <person name="Pangilinan J."/>
            <person name="Riley R."/>
            <person name="LaButti K."/>
            <person name="Andreopoulos B."/>
            <person name="Lipzen A."/>
            <person name="Chen C."/>
            <person name="Yanf M."/>
            <person name="Daum C."/>
            <person name="Ng V."/>
            <person name="Clum A."/>
            <person name="Steindorff A."/>
            <person name="Ohm R."/>
            <person name="Martin F."/>
            <person name="Silar P."/>
            <person name="Natvig D."/>
            <person name="Lalanne C."/>
            <person name="Gautier V."/>
            <person name="Ament-velasquez S.L."/>
            <person name="Kruys A."/>
            <person name="Hutchinson M.I."/>
            <person name="Powell A.J."/>
            <person name="Barry K."/>
            <person name="Miller A.N."/>
            <person name="Grigoriev I.V."/>
            <person name="Debuchy R."/>
            <person name="Gladieux P."/>
            <person name="Thoren M.H."/>
            <person name="Johannesson H."/>
        </authorList>
    </citation>
    <scope>NUCLEOTIDE SEQUENCE</scope>
    <source>
        <strain evidence="5">CBS 232.78</strain>
    </source>
</reference>
<dbReference type="GO" id="GO:0006351">
    <property type="term" value="P:DNA-templated transcription"/>
    <property type="evidence" value="ECO:0007669"/>
    <property type="project" value="InterPro"/>
</dbReference>
<dbReference type="EMBL" id="JAULSW010000008">
    <property type="protein sequence ID" value="KAK3372581.1"/>
    <property type="molecule type" value="Genomic_DNA"/>
</dbReference>
<dbReference type="GO" id="GO:0000981">
    <property type="term" value="F:DNA-binding transcription factor activity, RNA polymerase II-specific"/>
    <property type="evidence" value="ECO:0007669"/>
    <property type="project" value="InterPro"/>
</dbReference>
<dbReference type="AlphaFoldDB" id="A0AAE0N6K5"/>
<accession>A0AAE0N6K5</accession>
<dbReference type="SMART" id="SM00066">
    <property type="entry name" value="GAL4"/>
    <property type="match status" value="1"/>
</dbReference>
<protein>
    <recommendedName>
        <fullName evidence="4">Zn(2)-C6 fungal-type domain-containing protein</fullName>
    </recommendedName>
</protein>
<dbReference type="InterPro" id="IPR007219">
    <property type="entry name" value="XnlR_reg_dom"/>
</dbReference>
<feature type="region of interest" description="Disordered" evidence="3">
    <location>
        <begin position="91"/>
        <end position="110"/>
    </location>
</feature>
<dbReference type="CDD" id="cd00067">
    <property type="entry name" value="GAL4"/>
    <property type="match status" value="1"/>
</dbReference>
<dbReference type="GO" id="GO:0008270">
    <property type="term" value="F:zinc ion binding"/>
    <property type="evidence" value="ECO:0007669"/>
    <property type="project" value="InterPro"/>
</dbReference>
<dbReference type="PROSITE" id="PS50048">
    <property type="entry name" value="ZN2_CY6_FUNGAL_2"/>
    <property type="match status" value="1"/>
</dbReference>
<dbReference type="Proteomes" id="UP001285441">
    <property type="component" value="Unassembled WGS sequence"/>
</dbReference>
<dbReference type="SUPFAM" id="SSF57701">
    <property type="entry name" value="Zn2/Cys6 DNA-binding domain"/>
    <property type="match status" value="1"/>
</dbReference>
<keyword evidence="6" id="KW-1185">Reference proteome</keyword>
<keyword evidence="1" id="KW-0479">Metal-binding</keyword>
<name>A0AAE0N6K5_9PEZI</name>
<dbReference type="PROSITE" id="PS00463">
    <property type="entry name" value="ZN2_CY6_FUNGAL_1"/>
    <property type="match status" value="1"/>
</dbReference>
<evidence type="ECO:0000256" key="1">
    <source>
        <dbReference type="ARBA" id="ARBA00022723"/>
    </source>
</evidence>
<evidence type="ECO:0000259" key="4">
    <source>
        <dbReference type="PROSITE" id="PS50048"/>
    </source>
</evidence>